<sequence>MPWMDSRRVRIRDTLVVAGAALLPVLVGTSTATAADGASAAVTPSVVAPGGSFTLIVDCSAVDDPAPRTGNSEGLAAPLTLTPAGGGRFQAAGRLSRDLAGATAVGVDGDCGGPDSRWIASMLVSTTATTGTASPTPSPVPSAGATAGATATVTRAPGTSRSTAPPASGGATVGGVRGGLGGTFGGHPTPSEVTVGVGLLVAGVVGAGLVIRRRTRAGRH</sequence>
<feature type="transmembrane region" description="Helical" evidence="2">
    <location>
        <begin position="193"/>
        <end position="211"/>
    </location>
</feature>
<feature type="chain" id="PRO_5012276120" description="Gram-positive cocci surface proteins LPxTG domain-containing protein" evidence="3">
    <location>
        <begin position="35"/>
        <end position="220"/>
    </location>
</feature>
<keyword evidence="3" id="KW-0732">Signal</keyword>
<dbReference type="AlphaFoldDB" id="A0A1Q4V9T4"/>
<evidence type="ECO:0000256" key="2">
    <source>
        <dbReference type="SAM" id="Phobius"/>
    </source>
</evidence>
<organism evidence="4 5">
    <name type="scientific">Streptomyces uncialis</name>
    <dbReference type="NCBI Taxonomy" id="1048205"/>
    <lineage>
        <taxon>Bacteria</taxon>
        <taxon>Bacillati</taxon>
        <taxon>Actinomycetota</taxon>
        <taxon>Actinomycetes</taxon>
        <taxon>Kitasatosporales</taxon>
        <taxon>Streptomycetaceae</taxon>
        <taxon>Streptomyces</taxon>
    </lineage>
</organism>
<dbReference type="RefSeq" id="WP_073786280.1">
    <property type="nucleotide sequence ID" value="NZ_CP109290.1"/>
</dbReference>
<evidence type="ECO:0008006" key="6">
    <source>
        <dbReference type="Google" id="ProtNLM"/>
    </source>
</evidence>
<feature type="compositionally biased region" description="Low complexity" evidence="1">
    <location>
        <begin position="129"/>
        <end position="159"/>
    </location>
</feature>
<feature type="region of interest" description="Disordered" evidence="1">
    <location>
        <begin position="129"/>
        <end position="187"/>
    </location>
</feature>
<accession>A0A1Q4V9T4</accession>
<keyword evidence="2" id="KW-0472">Membrane</keyword>
<evidence type="ECO:0000313" key="5">
    <source>
        <dbReference type="Proteomes" id="UP000186455"/>
    </source>
</evidence>
<comment type="caution">
    <text evidence="4">The sequence shown here is derived from an EMBL/GenBank/DDBJ whole genome shotgun (WGS) entry which is preliminary data.</text>
</comment>
<feature type="signal peptide" evidence="3">
    <location>
        <begin position="1"/>
        <end position="34"/>
    </location>
</feature>
<evidence type="ECO:0000313" key="4">
    <source>
        <dbReference type="EMBL" id="OKH94596.1"/>
    </source>
</evidence>
<dbReference type="EMBL" id="LFBV01000002">
    <property type="protein sequence ID" value="OKH94596.1"/>
    <property type="molecule type" value="Genomic_DNA"/>
</dbReference>
<name>A0A1Q4V9T4_9ACTN</name>
<keyword evidence="2" id="KW-1133">Transmembrane helix</keyword>
<reference evidence="4 5" key="1">
    <citation type="submission" date="2015-06" db="EMBL/GenBank/DDBJ databases">
        <title>Cloning and characterization of the uncialamcin biosynthetic gene cluster.</title>
        <authorList>
            <person name="Yan X."/>
            <person name="Huang T."/>
            <person name="Ge H."/>
            <person name="Shen B."/>
        </authorList>
    </citation>
    <scope>NUCLEOTIDE SEQUENCE [LARGE SCALE GENOMIC DNA]</scope>
    <source>
        <strain evidence="4 5">DCA2648</strain>
    </source>
</reference>
<keyword evidence="5" id="KW-1185">Reference proteome</keyword>
<gene>
    <name evidence="4" type="ORF">AB852_10110</name>
</gene>
<dbReference type="Proteomes" id="UP000186455">
    <property type="component" value="Unassembled WGS sequence"/>
</dbReference>
<proteinExistence type="predicted"/>
<feature type="compositionally biased region" description="Gly residues" evidence="1">
    <location>
        <begin position="171"/>
        <end position="185"/>
    </location>
</feature>
<protein>
    <recommendedName>
        <fullName evidence="6">Gram-positive cocci surface proteins LPxTG domain-containing protein</fullName>
    </recommendedName>
</protein>
<keyword evidence="2" id="KW-0812">Transmembrane</keyword>
<evidence type="ECO:0000256" key="3">
    <source>
        <dbReference type="SAM" id="SignalP"/>
    </source>
</evidence>
<evidence type="ECO:0000256" key="1">
    <source>
        <dbReference type="SAM" id="MobiDB-lite"/>
    </source>
</evidence>